<evidence type="ECO:0000313" key="4">
    <source>
        <dbReference type="Proteomes" id="UP000717696"/>
    </source>
</evidence>
<dbReference type="Pfam" id="PF12796">
    <property type="entry name" value="Ank_2"/>
    <property type="match status" value="1"/>
</dbReference>
<reference evidence="3" key="1">
    <citation type="journal article" date="2021" name="Nat. Commun.">
        <title>Genetic determinants of endophytism in the Arabidopsis root mycobiome.</title>
        <authorList>
            <person name="Mesny F."/>
            <person name="Miyauchi S."/>
            <person name="Thiergart T."/>
            <person name="Pickel B."/>
            <person name="Atanasova L."/>
            <person name="Karlsson M."/>
            <person name="Huettel B."/>
            <person name="Barry K.W."/>
            <person name="Haridas S."/>
            <person name="Chen C."/>
            <person name="Bauer D."/>
            <person name="Andreopoulos W."/>
            <person name="Pangilinan J."/>
            <person name="LaButti K."/>
            <person name="Riley R."/>
            <person name="Lipzen A."/>
            <person name="Clum A."/>
            <person name="Drula E."/>
            <person name="Henrissat B."/>
            <person name="Kohler A."/>
            <person name="Grigoriev I.V."/>
            <person name="Martin F.M."/>
            <person name="Hacquard S."/>
        </authorList>
    </citation>
    <scope>NUCLEOTIDE SEQUENCE</scope>
    <source>
        <strain evidence="3">MPI-CAGE-AT-0021</strain>
    </source>
</reference>
<dbReference type="EMBL" id="JAGMUU010000008">
    <property type="protein sequence ID" value="KAH7147029.1"/>
    <property type="molecule type" value="Genomic_DNA"/>
</dbReference>
<dbReference type="SMART" id="SM00248">
    <property type="entry name" value="ANK"/>
    <property type="match status" value="3"/>
</dbReference>
<evidence type="ECO:0000256" key="2">
    <source>
        <dbReference type="ARBA" id="ARBA00023043"/>
    </source>
</evidence>
<proteinExistence type="predicted"/>
<evidence type="ECO:0000313" key="3">
    <source>
        <dbReference type="EMBL" id="KAH7147029.1"/>
    </source>
</evidence>
<gene>
    <name evidence="3" type="ORF">B0J13DRAFT_595294</name>
</gene>
<keyword evidence="2" id="KW-0040">ANK repeat</keyword>
<dbReference type="PANTHER" id="PTHR24198:SF165">
    <property type="entry name" value="ANKYRIN REPEAT-CONTAINING PROTEIN-RELATED"/>
    <property type="match status" value="1"/>
</dbReference>
<dbReference type="SUPFAM" id="SSF48403">
    <property type="entry name" value="Ankyrin repeat"/>
    <property type="match status" value="1"/>
</dbReference>
<dbReference type="AlphaFoldDB" id="A0A9P9EWU7"/>
<keyword evidence="1" id="KW-0677">Repeat</keyword>
<protein>
    <submittedName>
        <fullName evidence="3">Ankyrin repeat-containing domain protein</fullName>
    </submittedName>
</protein>
<sequence length="187" mass="21022">MLRRPNDLLLLIATYIESERDINMLARTNRRLFSYLDPFLYRHNVNYSHSSAFRWAATCGQERTARRAIDAGSKESDEALRLSAAHEHEEVTRILLAVEGINKNPRDYIWRIPLSHAAAEGHGSIVRLLLDTGKVDIKSRDAFDWTPLFCAVSGGHESIVKLLLDTGKVDIDSRDNSGRTPLSHAAA</sequence>
<keyword evidence="4" id="KW-1185">Reference proteome</keyword>
<dbReference type="OrthoDB" id="426293at2759"/>
<accession>A0A9P9EWU7</accession>
<dbReference type="InterPro" id="IPR002110">
    <property type="entry name" value="Ankyrin_rpt"/>
</dbReference>
<name>A0A9P9EWU7_9HYPO</name>
<comment type="caution">
    <text evidence="3">The sequence shown here is derived from an EMBL/GenBank/DDBJ whole genome shotgun (WGS) entry which is preliminary data.</text>
</comment>
<dbReference type="Gene3D" id="1.25.40.20">
    <property type="entry name" value="Ankyrin repeat-containing domain"/>
    <property type="match status" value="1"/>
</dbReference>
<dbReference type="InterPro" id="IPR036770">
    <property type="entry name" value="Ankyrin_rpt-contain_sf"/>
</dbReference>
<organism evidence="3 4">
    <name type="scientific">Dactylonectria estremocensis</name>
    <dbReference type="NCBI Taxonomy" id="1079267"/>
    <lineage>
        <taxon>Eukaryota</taxon>
        <taxon>Fungi</taxon>
        <taxon>Dikarya</taxon>
        <taxon>Ascomycota</taxon>
        <taxon>Pezizomycotina</taxon>
        <taxon>Sordariomycetes</taxon>
        <taxon>Hypocreomycetidae</taxon>
        <taxon>Hypocreales</taxon>
        <taxon>Nectriaceae</taxon>
        <taxon>Dactylonectria</taxon>
    </lineage>
</organism>
<dbReference type="PANTHER" id="PTHR24198">
    <property type="entry name" value="ANKYRIN REPEAT AND PROTEIN KINASE DOMAIN-CONTAINING PROTEIN"/>
    <property type="match status" value="1"/>
</dbReference>
<dbReference type="Proteomes" id="UP000717696">
    <property type="component" value="Unassembled WGS sequence"/>
</dbReference>
<evidence type="ECO:0000256" key="1">
    <source>
        <dbReference type="ARBA" id="ARBA00022737"/>
    </source>
</evidence>